<proteinExistence type="predicted"/>
<keyword evidence="2" id="KW-1185">Reference proteome</keyword>
<dbReference type="AlphaFoldDB" id="A0A545ST43"/>
<dbReference type="RefSeq" id="WP_142929467.1">
    <property type="nucleotide sequence ID" value="NZ_ML660107.1"/>
</dbReference>
<dbReference type="InterPro" id="IPR036397">
    <property type="entry name" value="RNaseH_sf"/>
</dbReference>
<sequence length="163" mass="18106">MSNLIFIDVEASGLDIDSYPIEIALRLNGATHSWLIRPEAGWRHWCKNAEALHGLPRQQLVETGLDARVVAAEINALLASTDGLVYSDAAPWDAHWVSVLFDGAQLPACFAILPIQDLLDSGQESRFFTCLERLFEADSRRRHRAGTDVELIARAYSMVGRAM</sequence>
<dbReference type="GO" id="GO:0003676">
    <property type="term" value="F:nucleic acid binding"/>
    <property type="evidence" value="ECO:0007669"/>
    <property type="project" value="InterPro"/>
</dbReference>
<dbReference type="Proteomes" id="UP000319732">
    <property type="component" value="Unassembled WGS sequence"/>
</dbReference>
<gene>
    <name evidence="1" type="ORF">FKG94_23840</name>
</gene>
<evidence type="ECO:0000313" key="2">
    <source>
        <dbReference type="Proteomes" id="UP000319732"/>
    </source>
</evidence>
<dbReference type="InterPro" id="IPR012337">
    <property type="entry name" value="RNaseH-like_sf"/>
</dbReference>
<name>A0A545ST43_9GAMM</name>
<organism evidence="1 2">
    <name type="scientific">Exilibacterium tricleocarpae</name>
    <dbReference type="NCBI Taxonomy" id="2591008"/>
    <lineage>
        <taxon>Bacteria</taxon>
        <taxon>Pseudomonadati</taxon>
        <taxon>Pseudomonadota</taxon>
        <taxon>Gammaproteobacteria</taxon>
        <taxon>Cellvibrionales</taxon>
        <taxon>Cellvibrionaceae</taxon>
        <taxon>Exilibacterium</taxon>
    </lineage>
</organism>
<accession>A0A545ST43</accession>
<dbReference type="Gene3D" id="3.30.420.10">
    <property type="entry name" value="Ribonuclease H-like superfamily/Ribonuclease H"/>
    <property type="match status" value="1"/>
</dbReference>
<evidence type="ECO:0000313" key="1">
    <source>
        <dbReference type="EMBL" id="TQV68126.1"/>
    </source>
</evidence>
<reference evidence="1 2" key="1">
    <citation type="submission" date="2019-06" db="EMBL/GenBank/DDBJ databases">
        <title>Whole genome sequence for Cellvibrionaceae sp. R142.</title>
        <authorList>
            <person name="Wang G."/>
        </authorList>
    </citation>
    <scope>NUCLEOTIDE SEQUENCE [LARGE SCALE GENOMIC DNA]</scope>
    <source>
        <strain evidence="1 2">R142</strain>
    </source>
</reference>
<protein>
    <recommendedName>
        <fullName evidence="3">Exonuclease domain-containing protein</fullName>
    </recommendedName>
</protein>
<dbReference type="SUPFAM" id="SSF53098">
    <property type="entry name" value="Ribonuclease H-like"/>
    <property type="match status" value="1"/>
</dbReference>
<dbReference type="OrthoDB" id="5705783at2"/>
<dbReference type="EMBL" id="VHSG01000029">
    <property type="protein sequence ID" value="TQV68126.1"/>
    <property type="molecule type" value="Genomic_DNA"/>
</dbReference>
<comment type="caution">
    <text evidence="1">The sequence shown here is derived from an EMBL/GenBank/DDBJ whole genome shotgun (WGS) entry which is preliminary data.</text>
</comment>
<evidence type="ECO:0008006" key="3">
    <source>
        <dbReference type="Google" id="ProtNLM"/>
    </source>
</evidence>